<dbReference type="EMBL" id="RBWY01000001">
    <property type="protein sequence ID" value="RKS87084.1"/>
    <property type="molecule type" value="Genomic_DNA"/>
</dbReference>
<keyword evidence="1" id="KW-1133">Transmembrane helix</keyword>
<proteinExistence type="predicted"/>
<accession>A0A495RII8</accession>
<evidence type="ECO:0000313" key="2">
    <source>
        <dbReference type="EMBL" id="RKS87084.1"/>
    </source>
</evidence>
<evidence type="ECO:0000256" key="1">
    <source>
        <dbReference type="SAM" id="Phobius"/>
    </source>
</evidence>
<keyword evidence="1" id="KW-0472">Membrane</keyword>
<keyword evidence="1" id="KW-0812">Transmembrane</keyword>
<dbReference type="Proteomes" id="UP000278542">
    <property type="component" value="Unassembled WGS sequence"/>
</dbReference>
<comment type="caution">
    <text evidence="2">The sequence shown here is derived from an EMBL/GenBank/DDBJ whole genome shotgun (WGS) entry which is preliminary data.</text>
</comment>
<gene>
    <name evidence="2" type="ORF">DES39_0297</name>
</gene>
<name>A0A495RII8_9GAMM</name>
<feature type="transmembrane region" description="Helical" evidence="1">
    <location>
        <begin position="65"/>
        <end position="89"/>
    </location>
</feature>
<protein>
    <submittedName>
        <fullName evidence="2">Uncharacterized protein</fullName>
    </submittedName>
</protein>
<evidence type="ECO:0000313" key="3">
    <source>
        <dbReference type="Proteomes" id="UP000278542"/>
    </source>
</evidence>
<feature type="transmembrane region" description="Helical" evidence="1">
    <location>
        <begin position="34"/>
        <end position="58"/>
    </location>
</feature>
<dbReference type="AlphaFoldDB" id="A0A495RII8"/>
<keyword evidence="3" id="KW-1185">Reference proteome</keyword>
<reference evidence="2 3" key="1">
    <citation type="submission" date="2018-10" db="EMBL/GenBank/DDBJ databases">
        <title>Genomic Encyclopedia of Type Strains, Phase IV (KMG-IV): sequencing the most valuable type-strain genomes for metagenomic binning, comparative biology and taxonomic classification.</title>
        <authorList>
            <person name="Goeker M."/>
        </authorList>
    </citation>
    <scope>NUCLEOTIDE SEQUENCE [LARGE SCALE GENOMIC DNA]</scope>
    <source>
        <strain evidence="2 3">DSM 22228</strain>
    </source>
</reference>
<sequence length="99" mass="11003">MIFIIRGVMLSISAVVFFAGWDGIIIAFDMNKVIAFIIALILLEFPIILAVAALYGAVNAWEWPIWGAILLVMWPLAFTIIVNGIPSVFSLFSLSRFKN</sequence>
<organism evidence="2 3">
    <name type="scientific">Orbus hercynius</name>
    <dbReference type="NCBI Taxonomy" id="593135"/>
    <lineage>
        <taxon>Bacteria</taxon>
        <taxon>Pseudomonadati</taxon>
        <taxon>Pseudomonadota</taxon>
        <taxon>Gammaproteobacteria</taxon>
        <taxon>Orbales</taxon>
        <taxon>Orbaceae</taxon>
        <taxon>Orbus</taxon>
    </lineage>
</organism>
<feature type="transmembrane region" description="Helical" evidence="1">
    <location>
        <begin position="7"/>
        <end position="28"/>
    </location>
</feature>